<evidence type="ECO:0000313" key="3">
    <source>
        <dbReference type="Proteomes" id="UP000694255"/>
    </source>
</evidence>
<keyword evidence="3" id="KW-1185">Reference proteome</keyword>
<dbReference type="GeneID" id="73469966"/>
<dbReference type="PANTHER" id="PTHR12126:SF16">
    <property type="entry name" value="MIOREX COMPLEX COMPONENT 2"/>
    <property type="match status" value="1"/>
</dbReference>
<dbReference type="GO" id="GO:0044877">
    <property type="term" value="F:protein-containing complex binding"/>
    <property type="evidence" value="ECO:0007669"/>
    <property type="project" value="TreeGrafter"/>
</dbReference>
<reference evidence="2 3" key="1">
    <citation type="journal article" date="2021" name="DNA Res.">
        <title>Genome analysis of Candida subhashii reveals its hybrid nature and dual mitochondrial genome conformations.</title>
        <authorList>
            <person name="Mixao V."/>
            <person name="Hegedusova E."/>
            <person name="Saus E."/>
            <person name="Pryszcz L.P."/>
            <person name="Cillingova A."/>
            <person name="Nosek J."/>
            <person name="Gabaldon T."/>
        </authorList>
    </citation>
    <scope>NUCLEOTIDE SEQUENCE [LARGE SCALE GENOMIC DNA]</scope>
    <source>
        <strain evidence="2 3">CBS 10753</strain>
    </source>
</reference>
<dbReference type="Proteomes" id="UP000694255">
    <property type="component" value="Unassembled WGS sequence"/>
</dbReference>
<feature type="domain" description="Thioester reductase (TE)" evidence="1">
    <location>
        <begin position="75"/>
        <end position="218"/>
    </location>
</feature>
<comment type="caution">
    <text evidence="2">The sequence shown here is derived from an EMBL/GenBank/DDBJ whole genome shotgun (WGS) entry which is preliminary data.</text>
</comment>
<evidence type="ECO:0000313" key="2">
    <source>
        <dbReference type="EMBL" id="KAG7663333.1"/>
    </source>
</evidence>
<evidence type="ECO:0000259" key="1">
    <source>
        <dbReference type="Pfam" id="PF07993"/>
    </source>
</evidence>
<dbReference type="GO" id="GO:0005739">
    <property type="term" value="C:mitochondrion"/>
    <property type="evidence" value="ECO:0007669"/>
    <property type="project" value="TreeGrafter"/>
</dbReference>
<dbReference type="InterPro" id="IPR013120">
    <property type="entry name" value="FAR_NAD-bd"/>
</dbReference>
<dbReference type="PANTHER" id="PTHR12126">
    <property type="entry name" value="NADH-UBIQUINONE OXIDOREDUCTASE 39 KDA SUBUNIT-RELATED"/>
    <property type="match status" value="1"/>
</dbReference>
<dbReference type="OrthoDB" id="276721at2759"/>
<dbReference type="AlphaFoldDB" id="A0A8J5UI17"/>
<dbReference type="RefSeq" id="XP_049263565.1">
    <property type="nucleotide sequence ID" value="XM_049406992.1"/>
</dbReference>
<dbReference type="EMBL" id="JAGSYN010000140">
    <property type="protein sequence ID" value="KAG7663333.1"/>
    <property type="molecule type" value="Genomic_DNA"/>
</dbReference>
<proteinExistence type="predicted"/>
<name>A0A8J5UI17_9ASCO</name>
<sequence length="264" mass="29653">MSKSIAVFGGNGFVGHKICEIGVLRGYNVTSFSRTGDPPQNIIHQPWIKKVEWERADIFNSDSYVNKLKDFNTIVYSIGILFENQSYKKTMNTNFNFLNDIQHLANSINGANPMKKDGNSTYEAIQRDAAVLLADKFVQEKPDPPRNFVYISADSCPPLVPSGYLSTKREAEFELSCKEGLRGIFMRPGIMYDETHEGALTTRDVFLRALKLGIATKETVLGKKFAAELVRPVMSTEQVAKTLFDKLEEPDFKGPVSAEEILKR</sequence>
<gene>
    <name evidence="2" type="ORF">J8A68_003165</name>
</gene>
<accession>A0A8J5UI17</accession>
<dbReference type="InterPro" id="IPR051207">
    <property type="entry name" value="ComplexI_NDUFA9_subunit"/>
</dbReference>
<organism evidence="2 3">
    <name type="scientific">[Candida] subhashii</name>
    <dbReference type="NCBI Taxonomy" id="561895"/>
    <lineage>
        <taxon>Eukaryota</taxon>
        <taxon>Fungi</taxon>
        <taxon>Dikarya</taxon>
        <taxon>Ascomycota</taxon>
        <taxon>Saccharomycotina</taxon>
        <taxon>Pichiomycetes</taxon>
        <taxon>Debaryomycetaceae</taxon>
        <taxon>Spathaspora</taxon>
    </lineage>
</organism>
<dbReference type="Pfam" id="PF07993">
    <property type="entry name" value="NAD_binding_4"/>
    <property type="match status" value="1"/>
</dbReference>
<protein>
    <recommendedName>
        <fullName evidence="1">Thioester reductase (TE) domain-containing protein</fullName>
    </recommendedName>
</protein>